<sequence>MKKYLLRTIMVLIGFNCSAQSIATALSHDRKPDIREKPHIIEITTTTTYYRKNVMETLKTVSTYNIQNMLVSEIKYDNEENIKARLNFIYDSTNAKSITRKFETWNRVIGHSVEITEYVYDEKGYLIETIDKNVNNQPFRISSLKNNDQGYPIQLVLKELNSNFNGVEFASYDFDKNLVKISVLDENGKTLSTNEMRINFEERKFNDLVYNDFGDLIKSNGKEYEYKYDKFNNWIKKTWYKYLDGKKRKYQVSTRKIKYKK</sequence>
<name>A0A1I6TPR4_9FLAO</name>
<protein>
    <recommendedName>
        <fullName evidence="4">YD repeat-containing protein</fullName>
    </recommendedName>
</protein>
<dbReference type="EMBL" id="FPAG01000006">
    <property type="protein sequence ID" value="SFS91196.1"/>
    <property type="molecule type" value="Genomic_DNA"/>
</dbReference>
<dbReference type="RefSeq" id="WP_074978666.1">
    <property type="nucleotide sequence ID" value="NZ_FPAG01000006.1"/>
</dbReference>
<organism evidence="2 3">
    <name type="scientific">Zhouia amylolytica</name>
    <dbReference type="NCBI Taxonomy" id="376730"/>
    <lineage>
        <taxon>Bacteria</taxon>
        <taxon>Pseudomonadati</taxon>
        <taxon>Bacteroidota</taxon>
        <taxon>Flavobacteriia</taxon>
        <taxon>Flavobacteriales</taxon>
        <taxon>Flavobacteriaceae</taxon>
        <taxon>Zhouia</taxon>
    </lineage>
</organism>
<reference evidence="2 3" key="1">
    <citation type="submission" date="2016-10" db="EMBL/GenBank/DDBJ databases">
        <authorList>
            <person name="de Groot N.N."/>
        </authorList>
    </citation>
    <scope>NUCLEOTIDE SEQUENCE [LARGE SCALE GENOMIC DNA]</scope>
    <source>
        <strain evidence="2 3">CGMCC 1.6114</strain>
    </source>
</reference>
<accession>A0A1I6TPR4</accession>
<evidence type="ECO:0000313" key="2">
    <source>
        <dbReference type="EMBL" id="SFS91196.1"/>
    </source>
</evidence>
<evidence type="ECO:0000313" key="3">
    <source>
        <dbReference type="Proteomes" id="UP000183209"/>
    </source>
</evidence>
<evidence type="ECO:0000256" key="1">
    <source>
        <dbReference type="SAM" id="SignalP"/>
    </source>
</evidence>
<evidence type="ECO:0008006" key="4">
    <source>
        <dbReference type="Google" id="ProtNLM"/>
    </source>
</evidence>
<feature type="signal peptide" evidence="1">
    <location>
        <begin position="1"/>
        <end position="23"/>
    </location>
</feature>
<gene>
    <name evidence="2" type="ORF">SAMN04487906_2050</name>
</gene>
<feature type="chain" id="PRO_5010224325" description="YD repeat-containing protein" evidence="1">
    <location>
        <begin position="24"/>
        <end position="261"/>
    </location>
</feature>
<dbReference type="Proteomes" id="UP000183209">
    <property type="component" value="Unassembled WGS sequence"/>
</dbReference>
<keyword evidence="1" id="KW-0732">Signal</keyword>
<dbReference type="AlphaFoldDB" id="A0A1I6TPR4"/>
<dbReference type="OrthoDB" id="1492679at2"/>
<proteinExistence type="predicted"/>